<comment type="caution">
    <text evidence="2">The sequence shown here is derived from an EMBL/GenBank/DDBJ whole genome shotgun (WGS) entry which is preliminary data.</text>
</comment>
<name>A0AA40A9R0_9PEZI</name>
<reference evidence="2" key="1">
    <citation type="submission" date="2023-06" db="EMBL/GenBank/DDBJ databases">
        <title>Genome-scale phylogeny and comparative genomics of the fungal order Sordariales.</title>
        <authorList>
            <consortium name="Lawrence Berkeley National Laboratory"/>
            <person name="Hensen N."/>
            <person name="Bonometti L."/>
            <person name="Westerberg I."/>
            <person name="Brannstrom I.O."/>
            <person name="Guillou S."/>
            <person name="Cros-Aarteil S."/>
            <person name="Calhoun S."/>
            <person name="Haridas S."/>
            <person name="Kuo A."/>
            <person name="Mondo S."/>
            <person name="Pangilinan J."/>
            <person name="Riley R."/>
            <person name="Labutti K."/>
            <person name="Andreopoulos B."/>
            <person name="Lipzen A."/>
            <person name="Chen C."/>
            <person name="Yanf M."/>
            <person name="Daum C."/>
            <person name="Ng V."/>
            <person name="Clum A."/>
            <person name="Steindorff A."/>
            <person name="Ohm R."/>
            <person name="Martin F."/>
            <person name="Silar P."/>
            <person name="Natvig D."/>
            <person name="Lalanne C."/>
            <person name="Gautier V."/>
            <person name="Ament-Velasquez S.L."/>
            <person name="Kruys A."/>
            <person name="Hutchinson M.I."/>
            <person name="Powell A.J."/>
            <person name="Barry K."/>
            <person name="Miller A.N."/>
            <person name="Grigoriev I.V."/>
            <person name="Debuchy R."/>
            <person name="Gladieux P."/>
            <person name="Thoren M.H."/>
            <person name="Johannesson H."/>
        </authorList>
    </citation>
    <scope>NUCLEOTIDE SEQUENCE</scope>
    <source>
        <strain evidence="2">SMH4607-1</strain>
    </source>
</reference>
<evidence type="ECO:0000256" key="1">
    <source>
        <dbReference type="SAM" id="MobiDB-lite"/>
    </source>
</evidence>
<gene>
    <name evidence="2" type="ORF">B0H67DRAFT_647182</name>
</gene>
<dbReference type="AlphaFoldDB" id="A0AA40A9R0"/>
<feature type="compositionally biased region" description="Low complexity" evidence="1">
    <location>
        <begin position="540"/>
        <end position="552"/>
    </location>
</feature>
<feature type="compositionally biased region" description="Low complexity" evidence="1">
    <location>
        <begin position="440"/>
        <end position="452"/>
    </location>
</feature>
<protein>
    <submittedName>
        <fullName evidence="2">Uncharacterized protein</fullName>
    </submittedName>
</protein>
<accession>A0AA40A9R0</accession>
<dbReference type="PRINTS" id="PR01217">
    <property type="entry name" value="PRICHEXTENSN"/>
</dbReference>
<evidence type="ECO:0000313" key="3">
    <source>
        <dbReference type="Proteomes" id="UP001172102"/>
    </source>
</evidence>
<keyword evidence="3" id="KW-1185">Reference proteome</keyword>
<evidence type="ECO:0000313" key="2">
    <source>
        <dbReference type="EMBL" id="KAK0711839.1"/>
    </source>
</evidence>
<organism evidence="2 3">
    <name type="scientific">Lasiosphaeris hirsuta</name>
    <dbReference type="NCBI Taxonomy" id="260670"/>
    <lineage>
        <taxon>Eukaryota</taxon>
        <taxon>Fungi</taxon>
        <taxon>Dikarya</taxon>
        <taxon>Ascomycota</taxon>
        <taxon>Pezizomycotina</taxon>
        <taxon>Sordariomycetes</taxon>
        <taxon>Sordariomycetidae</taxon>
        <taxon>Sordariales</taxon>
        <taxon>Lasiosphaeriaceae</taxon>
        <taxon>Lasiosphaeris</taxon>
    </lineage>
</organism>
<feature type="compositionally biased region" description="Low complexity" evidence="1">
    <location>
        <begin position="501"/>
        <end position="518"/>
    </location>
</feature>
<feature type="region of interest" description="Disordered" evidence="1">
    <location>
        <begin position="415"/>
        <end position="607"/>
    </location>
</feature>
<sequence>MKAADRMEHNAISLRALGAHMYRLMVCARSAWTWAEQLLATEDMFPRAPGRRAIAPLISVHGMRYKVQSWENIYIKLREDPRFLAEEGPLWTVFFVMQTEIPCFLAYWDIVKRANNIMCLTAYVSKHSWGDPRTGQPACPECNPPGDKKGKKRWKPCPDFGHDVRETALVSAIVNKGWEWYRVFHMTAEGWEWDGDMSWLATIYDTEENKRPPPDIDLIIQQDVTQPTTLDKDRTLRNIEMASFGLDGMCVSVSLRRLVDVAESPLHRLEDGTAPRIRVILTHIFKGQDKKVDRFFSTLQEQMGSRKVKIMVEYADSPFLTGPMSAKHLKAWKDIPLYSDTPYVPQYVETQPVSTYGPVVENQLLPATWATPVDQLASKGKTLLQKGPALSTGPLGINQASPAIPHVKPEHLFPAGPEPSRVAMPPFPSTAEPAMKSKSIPTITIQPATPTLPSSPERQPTPALAGPTFLAPPSSTRPAKKPPATTPSPERQPYPALAELSFFAPSSPTTTPSPESASGRAPKPAANLPSTHPAPPFTPDPALAAQAGGPAPEKQQLQPFIPDPQPQHHQAPAPRSHPKQNPPNPGTQWHDGGPSGQTPGQMPPAPQ</sequence>
<dbReference type="EMBL" id="JAUKUA010000005">
    <property type="protein sequence ID" value="KAK0711839.1"/>
    <property type="molecule type" value="Genomic_DNA"/>
</dbReference>
<dbReference type="Proteomes" id="UP001172102">
    <property type="component" value="Unassembled WGS sequence"/>
</dbReference>
<proteinExistence type="predicted"/>